<feature type="compositionally biased region" description="Polar residues" evidence="1">
    <location>
        <begin position="208"/>
        <end position="219"/>
    </location>
</feature>
<dbReference type="AlphaFoldDB" id="A0A427AN97"/>
<comment type="caution">
    <text evidence="2">The sequence shown here is derived from an EMBL/GenBank/DDBJ whole genome shotgun (WGS) entry which is preliminary data.</text>
</comment>
<feature type="compositionally biased region" description="Polar residues" evidence="1">
    <location>
        <begin position="237"/>
        <end position="253"/>
    </location>
</feature>
<accession>A0A427AN97</accession>
<dbReference type="Proteomes" id="UP000287651">
    <property type="component" value="Unassembled WGS sequence"/>
</dbReference>
<protein>
    <submittedName>
        <fullName evidence="2">Uncharacterized protein</fullName>
    </submittedName>
</protein>
<evidence type="ECO:0000313" key="3">
    <source>
        <dbReference type="Proteomes" id="UP000287651"/>
    </source>
</evidence>
<dbReference type="InterPro" id="IPR038777">
    <property type="entry name" value="At4g18490-like"/>
</dbReference>
<sequence>MPTFSSDDFDLGGDFGKLSSFGMDISDLDFSIPLKKTANANEQESLPRKQDLKKEKFSFAFDFDVYVLDKFDLDTKLVKTATDSSKCMDDGGPHCSDEMFKHGKHFDVRNHLAVSNHSLESHGNQILSNTESLSTSTSAHMLEPDGPNHAVIRHGSAQEALPQGHNELICLDSVKNDTSKEQGSGVRLLDGLQSGNSSPVKSSNSRSCQPNNITGSQDCSSTLQNHEVDEHAITEGTKPTNQSIQVDNEVSRNSVKEAANKHFDASR</sequence>
<proteinExistence type="predicted"/>
<dbReference type="PANTHER" id="PTHR36380:SF1">
    <property type="entry name" value="OS01G0755100 PROTEIN"/>
    <property type="match status" value="1"/>
</dbReference>
<organism evidence="2 3">
    <name type="scientific">Ensete ventricosum</name>
    <name type="common">Abyssinian banana</name>
    <name type="synonym">Musa ensete</name>
    <dbReference type="NCBI Taxonomy" id="4639"/>
    <lineage>
        <taxon>Eukaryota</taxon>
        <taxon>Viridiplantae</taxon>
        <taxon>Streptophyta</taxon>
        <taxon>Embryophyta</taxon>
        <taxon>Tracheophyta</taxon>
        <taxon>Spermatophyta</taxon>
        <taxon>Magnoliopsida</taxon>
        <taxon>Liliopsida</taxon>
        <taxon>Zingiberales</taxon>
        <taxon>Musaceae</taxon>
        <taxon>Ensete</taxon>
    </lineage>
</organism>
<dbReference type="EMBL" id="AMZH03001866">
    <property type="protein sequence ID" value="RRT77690.1"/>
    <property type="molecule type" value="Genomic_DNA"/>
</dbReference>
<feature type="region of interest" description="Disordered" evidence="1">
    <location>
        <begin position="231"/>
        <end position="267"/>
    </location>
</feature>
<feature type="compositionally biased region" description="Basic and acidic residues" evidence="1">
    <location>
        <begin position="254"/>
        <end position="267"/>
    </location>
</feature>
<dbReference type="PANTHER" id="PTHR36380">
    <property type="entry name" value="BNAA03G58330D PROTEIN"/>
    <property type="match status" value="1"/>
</dbReference>
<evidence type="ECO:0000313" key="2">
    <source>
        <dbReference type="EMBL" id="RRT77690.1"/>
    </source>
</evidence>
<reference evidence="2 3" key="1">
    <citation type="journal article" date="2014" name="Agronomy (Basel)">
        <title>A Draft Genome Sequence for Ensete ventricosum, the Drought-Tolerant Tree Against Hunger.</title>
        <authorList>
            <person name="Harrison J."/>
            <person name="Moore K.A."/>
            <person name="Paszkiewicz K."/>
            <person name="Jones T."/>
            <person name="Grant M."/>
            <person name="Ambacheew D."/>
            <person name="Muzemil S."/>
            <person name="Studholme D.J."/>
        </authorList>
    </citation>
    <scope>NUCLEOTIDE SEQUENCE [LARGE SCALE GENOMIC DNA]</scope>
</reference>
<evidence type="ECO:0000256" key="1">
    <source>
        <dbReference type="SAM" id="MobiDB-lite"/>
    </source>
</evidence>
<feature type="compositionally biased region" description="Low complexity" evidence="1">
    <location>
        <begin position="194"/>
        <end position="207"/>
    </location>
</feature>
<name>A0A427AN97_ENSVE</name>
<gene>
    <name evidence="2" type="ORF">B296_00006180</name>
</gene>
<feature type="region of interest" description="Disordered" evidence="1">
    <location>
        <begin position="179"/>
        <end position="219"/>
    </location>
</feature>